<comment type="catalytic activity">
    <reaction evidence="1 4">
        <text>adenosine 3',5'-bisphosphate + H2O = AMP + phosphate</text>
        <dbReference type="Rhea" id="RHEA:10040"/>
        <dbReference type="ChEBI" id="CHEBI:15377"/>
        <dbReference type="ChEBI" id="CHEBI:43474"/>
        <dbReference type="ChEBI" id="CHEBI:58343"/>
        <dbReference type="ChEBI" id="CHEBI:456215"/>
        <dbReference type="EC" id="3.1.3.7"/>
    </reaction>
</comment>
<proteinExistence type="inferred from homology"/>
<comment type="caution">
    <text evidence="6">The sequence shown here is derived from an EMBL/GenBank/DDBJ whole genome shotgun (WGS) entry which is preliminary data.</text>
</comment>
<evidence type="ECO:0000313" key="6">
    <source>
        <dbReference type="EMBL" id="PWW81184.1"/>
    </source>
</evidence>
<feature type="binding site" evidence="5">
    <location>
        <position position="66"/>
    </location>
    <ligand>
        <name>Mg(2+)</name>
        <dbReference type="ChEBI" id="CHEBI:18420"/>
        <label>1</label>
        <note>catalytic</note>
    </ligand>
</feature>
<evidence type="ECO:0000256" key="1">
    <source>
        <dbReference type="ARBA" id="ARBA00001625"/>
    </source>
</evidence>
<dbReference type="PANTHER" id="PTHR43028:SF5">
    <property type="entry name" value="3'(2'),5'-BISPHOSPHATE NUCLEOTIDASE 1"/>
    <property type="match status" value="1"/>
</dbReference>
<dbReference type="Gene3D" id="3.40.190.80">
    <property type="match status" value="1"/>
</dbReference>
<dbReference type="RefSeq" id="WP_110024167.1">
    <property type="nucleotide sequence ID" value="NZ_PDNZ01000009.1"/>
</dbReference>
<dbReference type="SUPFAM" id="SSF56655">
    <property type="entry name" value="Carbohydrate phosphatase"/>
    <property type="match status" value="1"/>
</dbReference>
<keyword evidence="7" id="KW-1185">Reference proteome</keyword>
<accession>A0A317T3M0</accession>
<comment type="subcellular location">
    <subcellularLocation>
        <location evidence="4">Cell membrane</location>
        <topology evidence="4">Peripheral membrane protein</topology>
        <orientation evidence="4">Cytoplasmic side</orientation>
    </subcellularLocation>
</comment>
<name>A0A317T3M0_9CHLB</name>
<organism evidence="6 7">
    <name type="scientific">Prosthecochloris marina</name>
    <dbReference type="NCBI Taxonomy" id="2017681"/>
    <lineage>
        <taxon>Bacteria</taxon>
        <taxon>Pseudomonadati</taxon>
        <taxon>Chlorobiota</taxon>
        <taxon>Chlorobiia</taxon>
        <taxon>Chlorobiales</taxon>
        <taxon>Chlorobiaceae</taxon>
        <taxon>Prosthecochloris</taxon>
    </lineage>
</organism>
<feature type="binding site" evidence="5">
    <location>
        <position position="88"/>
    </location>
    <ligand>
        <name>Mg(2+)</name>
        <dbReference type="ChEBI" id="CHEBI:18420"/>
        <label>1</label>
        <note>catalytic</note>
    </ligand>
</feature>
<feature type="binding site" evidence="4">
    <location>
        <position position="86"/>
    </location>
    <ligand>
        <name>Mg(2+)</name>
        <dbReference type="ChEBI" id="CHEBI:18420"/>
        <label>1</label>
    </ligand>
</feature>
<dbReference type="PRINTS" id="PR00377">
    <property type="entry name" value="IMPHPHTASES"/>
</dbReference>
<dbReference type="Pfam" id="PF00459">
    <property type="entry name" value="Inositol_P"/>
    <property type="match status" value="1"/>
</dbReference>
<dbReference type="GO" id="GO:0050427">
    <property type="term" value="P:3'-phosphoadenosine 5'-phosphosulfate metabolic process"/>
    <property type="evidence" value="ECO:0007669"/>
    <property type="project" value="TreeGrafter"/>
</dbReference>
<dbReference type="EC" id="3.1.3.7" evidence="4"/>
<feature type="binding site" evidence="4">
    <location>
        <position position="89"/>
    </location>
    <ligand>
        <name>Mg(2+)</name>
        <dbReference type="ChEBI" id="CHEBI:18420"/>
        <label>2</label>
    </ligand>
</feature>
<dbReference type="PANTHER" id="PTHR43028">
    <property type="entry name" value="3'(2'),5'-BISPHOSPHATE NUCLEOTIDASE 1"/>
    <property type="match status" value="1"/>
</dbReference>
<gene>
    <name evidence="4 6" type="primary">cysQ</name>
    <name evidence="6" type="ORF">CR164_11615</name>
</gene>
<dbReference type="PROSITE" id="PS00629">
    <property type="entry name" value="IMP_1"/>
    <property type="match status" value="1"/>
</dbReference>
<dbReference type="GO" id="GO:0008441">
    <property type="term" value="F:3'(2'),5'-bisphosphate nucleotidase activity"/>
    <property type="evidence" value="ECO:0007669"/>
    <property type="project" value="UniProtKB-UniRule"/>
</dbReference>
<keyword evidence="4" id="KW-0378">Hydrolase</keyword>
<evidence type="ECO:0000313" key="7">
    <source>
        <dbReference type="Proteomes" id="UP000246278"/>
    </source>
</evidence>
<keyword evidence="4" id="KW-1003">Cell membrane</keyword>
<dbReference type="NCBIfam" id="TIGR01331">
    <property type="entry name" value="bisphos_cysQ"/>
    <property type="match status" value="1"/>
</dbReference>
<feature type="binding site" evidence="4">
    <location>
        <position position="86"/>
    </location>
    <ligand>
        <name>Mg(2+)</name>
        <dbReference type="ChEBI" id="CHEBI:18420"/>
        <label>2</label>
    </ligand>
</feature>
<dbReference type="EMBL" id="PDNZ01000009">
    <property type="protein sequence ID" value="PWW81184.1"/>
    <property type="molecule type" value="Genomic_DNA"/>
</dbReference>
<comment type="function">
    <text evidence="4">Converts adenosine-3',5'-bisphosphate (PAP) to AMP.</text>
</comment>
<dbReference type="OrthoDB" id="9772456at2"/>
<dbReference type="GO" id="GO:0005886">
    <property type="term" value="C:plasma membrane"/>
    <property type="evidence" value="ECO:0007669"/>
    <property type="project" value="UniProtKB-SubCell"/>
</dbReference>
<sequence length="265" mass="29615">MHLDKELALAVNAAIEAGRVIMDVYDSEDFEVEKKGDNSPLTKADRAAHEVIMHELKSSGLPVLSEEGRSITYDERKKWKRFWLVDPLDGTKEFISRNGEFTVNIALIEEGVPVLGAVYVPVLDELFYGASEQGGYYISGISNWFGSGAQFEESAYRLPLQTEERAYRVVGSRSHMNELTVAFIDSVKDEYPDLEIVQRGSSLKICMVAAGDADIYPRFGPTMEWDTAAGHAVAKAAGKSMIEAESGKELRYNKEELLNPYFIVW</sequence>
<dbReference type="CDD" id="cd01638">
    <property type="entry name" value="CysQ"/>
    <property type="match status" value="1"/>
</dbReference>
<evidence type="ECO:0000256" key="2">
    <source>
        <dbReference type="ARBA" id="ARBA00022723"/>
    </source>
</evidence>
<dbReference type="InterPro" id="IPR020583">
    <property type="entry name" value="Inositol_monoP_metal-BS"/>
</dbReference>
<reference evidence="7" key="1">
    <citation type="submission" date="2017-10" db="EMBL/GenBank/DDBJ databases">
        <authorList>
            <person name="Gaisin V.A."/>
            <person name="Rysina M.S."/>
            <person name="Grouzdev D.S."/>
        </authorList>
    </citation>
    <scope>NUCLEOTIDE SEQUENCE [LARGE SCALE GENOMIC DNA]</scope>
    <source>
        <strain evidence="7">V1</strain>
    </source>
</reference>
<feature type="binding site" evidence="4">
    <location>
        <position position="226"/>
    </location>
    <ligand>
        <name>Mg(2+)</name>
        <dbReference type="ChEBI" id="CHEBI:18420"/>
        <label>2</label>
    </ligand>
</feature>
<dbReference type="HAMAP" id="MF_02095">
    <property type="entry name" value="CysQ"/>
    <property type="match status" value="1"/>
</dbReference>
<protein>
    <recommendedName>
        <fullName evidence="4">3'(2'),5'-bisphosphate nucleotidase CysQ</fullName>
        <ecNumber evidence="4">3.1.3.7</ecNumber>
    </recommendedName>
    <alternativeName>
        <fullName evidence="4">3'(2'),5-bisphosphonucleoside 3'(2')-phosphohydrolase</fullName>
    </alternativeName>
    <alternativeName>
        <fullName evidence="4">3'-phosphoadenosine 5'-phosphate phosphatase</fullName>
        <shortName evidence="4">PAP phosphatase</shortName>
    </alternativeName>
</protein>
<evidence type="ECO:0000256" key="3">
    <source>
        <dbReference type="ARBA" id="ARBA00022842"/>
    </source>
</evidence>
<dbReference type="Gene3D" id="3.30.540.10">
    <property type="entry name" value="Fructose-1,6-Bisphosphatase, subunit A, domain 1"/>
    <property type="match status" value="1"/>
</dbReference>
<keyword evidence="3 4" id="KW-0460">Magnesium</keyword>
<evidence type="ECO:0000256" key="4">
    <source>
        <dbReference type="HAMAP-Rule" id="MF_02095"/>
    </source>
</evidence>
<feature type="binding site" evidence="4">
    <location>
        <position position="66"/>
    </location>
    <ligand>
        <name>substrate</name>
    </ligand>
</feature>
<feature type="binding site" evidence="5">
    <location>
        <position position="226"/>
    </location>
    <ligand>
        <name>Mg(2+)</name>
        <dbReference type="ChEBI" id="CHEBI:18420"/>
        <label>1</label>
        <note>catalytic</note>
    </ligand>
</feature>
<dbReference type="AlphaFoldDB" id="A0A317T3M0"/>
<feature type="binding site" evidence="4">
    <location>
        <position position="88"/>
    </location>
    <ligand>
        <name>Mg(2+)</name>
        <dbReference type="ChEBI" id="CHEBI:18420"/>
        <label>1</label>
    </ligand>
</feature>
<dbReference type="InterPro" id="IPR050725">
    <property type="entry name" value="CysQ/Inositol_MonoPase"/>
</dbReference>
<dbReference type="InterPro" id="IPR006240">
    <property type="entry name" value="CysQ"/>
</dbReference>
<dbReference type="GO" id="GO:0000103">
    <property type="term" value="P:sulfate assimilation"/>
    <property type="evidence" value="ECO:0007669"/>
    <property type="project" value="TreeGrafter"/>
</dbReference>
<keyword evidence="4" id="KW-0472">Membrane</keyword>
<comment type="similarity">
    <text evidence="4">Belongs to the inositol monophosphatase superfamily. CysQ family.</text>
</comment>
<evidence type="ECO:0000256" key="5">
    <source>
        <dbReference type="PIRSR" id="PIRSR600760-2"/>
    </source>
</evidence>
<feature type="binding site" evidence="4">
    <location>
        <begin position="88"/>
        <end position="91"/>
    </location>
    <ligand>
        <name>substrate</name>
    </ligand>
</feature>
<feature type="binding site" evidence="4">
    <location>
        <position position="66"/>
    </location>
    <ligand>
        <name>Mg(2+)</name>
        <dbReference type="ChEBI" id="CHEBI:18420"/>
        <label>1</label>
    </ligand>
</feature>
<feature type="binding site" evidence="4">
    <location>
        <position position="226"/>
    </location>
    <ligand>
        <name>substrate</name>
    </ligand>
</feature>
<dbReference type="GO" id="GO:0000287">
    <property type="term" value="F:magnesium ion binding"/>
    <property type="evidence" value="ECO:0007669"/>
    <property type="project" value="UniProtKB-UniRule"/>
</dbReference>
<feature type="binding site" evidence="5">
    <location>
        <position position="89"/>
    </location>
    <ligand>
        <name>Mg(2+)</name>
        <dbReference type="ChEBI" id="CHEBI:18420"/>
        <label>1</label>
        <note>catalytic</note>
    </ligand>
</feature>
<dbReference type="Proteomes" id="UP000246278">
    <property type="component" value="Unassembled WGS sequence"/>
</dbReference>
<dbReference type="InterPro" id="IPR000760">
    <property type="entry name" value="Inositol_monophosphatase-like"/>
</dbReference>
<feature type="binding site" evidence="5">
    <location>
        <position position="86"/>
    </location>
    <ligand>
        <name>Mg(2+)</name>
        <dbReference type="ChEBI" id="CHEBI:18420"/>
        <label>1</label>
        <note>catalytic</note>
    </ligand>
</feature>
<comment type="cofactor">
    <cofactor evidence="4 5">
        <name>Mg(2+)</name>
        <dbReference type="ChEBI" id="CHEBI:18420"/>
    </cofactor>
</comment>
<keyword evidence="2 4" id="KW-0479">Metal-binding</keyword>